<dbReference type="Pfam" id="PF20235">
    <property type="entry name" value="PIR2-like_helical"/>
    <property type="match status" value="1"/>
</dbReference>
<dbReference type="PROSITE" id="PS50089">
    <property type="entry name" value="ZF_RING_2"/>
    <property type="match status" value="1"/>
</dbReference>
<dbReference type="InterPro" id="IPR013083">
    <property type="entry name" value="Znf_RING/FYVE/PHD"/>
</dbReference>
<keyword evidence="1" id="KW-0479">Metal-binding</keyword>
<dbReference type="Gene3D" id="3.30.40.10">
    <property type="entry name" value="Zinc/RING finger domain, C3HC4 (zinc finger)"/>
    <property type="match status" value="1"/>
</dbReference>
<dbReference type="EMBL" id="CM035409">
    <property type="protein sequence ID" value="KAH7439387.1"/>
    <property type="molecule type" value="Genomic_DNA"/>
</dbReference>
<keyword evidence="6" id="KW-1185">Reference proteome</keyword>
<feature type="compositionally biased region" description="Low complexity" evidence="3">
    <location>
        <begin position="344"/>
        <end position="353"/>
    </location>
</feature>
<keyword evidence="2" id="KW-0175">Coiled coil</keyword>
<comment type="caution">
    <text evidence="5">The sequence shown here is derived from an EMBL/GenBank/DDBJ whole genome shotgun (WGS) entry which is preliminary data.</text>
</comment>
<evidence type="ECO:0000313" key="5">
    <source>
        <dbReference type="EMBL" id="KAH7439387.1"/>
    </source>
</evidence>
<accession>A0A8T2UTA1</accession>
<sequence>MRSGFLNVSPSESPIVNMDKGARNKRKFRTDQQQHPGAAPLPAPPCALNGGNSKNGVLLDDACSSFSTDPQSNSFPESGAASPSALGCCNTAQSLIPSDLVDFSNSHPCQASANVSPYSAQSPEFPATFQHFRYPKDGHSYAELQQDSDWDRFSEAELEAILLSMLDGLYKNAIKKIVSFSFTHEEALNAILRKGRWNKRDALTSIVESALAWLQNSEARNSTSDLVFSDLKEMESYVLAEMVSMLRKVRPYLSKGEAMWCLLICDLNVLLACTMDEESASISDKEGSAQSVGSIPLKKPTEQSTSSALPNSTTVVHPQQVQCLSQTTVQPSSISISSHKESRSAFSTPSFSSSSIGKVAVASRKGAASKSSVSINAQKAIPLPTMEAKNAQKIVNSLNMDSLNPTEGQAHQTLGSARSVQRALDPHLPVSPEENATKLGLYIPNSVRQHTEGCSNVKPDYSIKRTTASDASPSFCQETQLSVTSVQCMPQHSDVFVKNVNPEQLTAFQPVTTCNKLKGSKMHYSNTVILDDNRQPVPTDLQIGSSGTGSSYQVPQAEGSMASGTPHNVGNVALCGASLSLVTVSARSSERTDFLLDSQVDNYTDESDVSCSKAGISVGQMLGCTDPNAEDRKTVMLWQLVDRVKYLEAQLQNWTDWAQQKVMQAARRLTKDTAELKALRQERDEYVRLKKEKQALEESTMKRLAEMETSLSKALSQVDRANSTALRLESENAQVRAEMEAAKLTAAESVYVCQEATKREKKSIKKAQGWENQKIKLQEELIEGKRNLSVLLEQLGQARERLQQTEARWKQEIKLKNEAQNAAEIEKRAKEAAEHSAKKREEALQRKSEGLLHRYREEVQKLESDIAKTRMSMGLQPSMLSWGSSYKIVSNNLDMCSAEKLKLMNARLISEIADLRKSQKDIHRDRECVLCMSEEMSVVFLPCAHQVVCAKCSEFHQKQGLLDCPSCRTPIHQRIRVYGVRP</sequence>
<dbReference type="PANTHER" id="PTHR46405:SF3">
    <property type="entry name" value="RING_U-BOX SUPERFAMILY PROTEIN"/>
    <property type="match status" value="1"/>
</dbReference>
<keyword evidence="1" id="KW-0863">Zinc-finger</keyword>
<evidence type="ECO:0000256" key="2">
    <source>
        <dbReference type="SAM" id="Coils"/>
    </source>
</evidence>
<dbReference type="OMA" id="CAMDYST"/>
<feature type="domain" description="RING-type" evidence="4">
    <location>
        <begin position="928"/>
        <end position="968"/>
    </location>
</feature>
<feature type="compositionally biased region" description="Polar residues" evidence="3">
    <location>
        <begin position="302"/>
        <end position="312"/>
    </location>
</feature>
<dbReference type="PANTHER" id="PTHR46405">
    <property type="entry name" value="OS05G0141500 PROTEIN"/>
    <property type="match status" value="1"/>
</dbReference>
<dbReference type="EMBL" id="CM035409">
    <property type="protein sequence ID" value="KAH7439389.1"/>
    <property type="molecule type" value="Genomic_DNA"/>
</dbReference>
<evidence type="ECO:0000256" key="1">
    <source>
        <dbReference type="PROSITE-ProRule" id="PRU00175"/>
    </source>
</evidence>
<dbReference type="GO" id="GO:0008270">
    <property type="term" value="F:zinc ion binding"/>
    <property type="evidence" value="ECO:0007669"/>
    <property type="project" value="UniProtKB-KW"/>
</dbReference>
<evidence type="ECO:0000256" key="3">
    <source>
        <dbReference type="SAM" id="MobiDB-lite"/>
    </source>
</evidence>
<proteinExistence type="predicted"/>
<feature type="region of interest" description="Disordered" evidence="3">
    <location>
        <begin position="282"/>
        <end position="312"/>
    </location>
</feature>
<name>A0A8T2UTA1_CERRI</name>
<dbReference type="Proteomes" id="UP000825935">
    <property type="component" value="Chromosome 4"/>
</dbReference>
<dbReference type="Pfam" id="PF13920">
    <property type="entry name" value="zf-C3HC4_3"/>
    <property type="match status" value="1"/>
</dbReference>
<dbReference type="SUPFAM" id="SSF57850">
    <property type="entry name" value="RING/U-box"/>
    <property type="match status" value="1"/>
</dbReference>
<gene>
    <name evidence="5" type="ORF">KP509_04G058900</name>
</gene>
<keyword evidence="1" id="KW-0862">Zinc</keyword>
<feature type="coiled-coil region" evidence="2">
    <location>
        <begin position="662"/>
        <end position="872"/>
    </location>
</feature>
<evidence type="ECO:0000313" key="6">
    <source>
        <dbReference type="Proteomes" id="UP000825935"/>
    </source>
</evidence>
<dbReference type="AlphaFoldDB" id="A0A8T2UTA1"/>
<feature type="region of interest" description="Disordered" evidence="3">
    <location>
        <begin position="334"/>
        <end position="353"/>
    </location>
</feature>
<feature type="compositionally biased region" description="Polar residues" evidence="3">
    <location>
        <begin position="1"/>
        <end position="14"/>
    </location>
</feature>
<protein>
    <recommendedName>
        <fullName evidence="4">RING-type domain-containing protein</fullName>
    </recommendedName>
</protein>
<organism evidence="5 6">
    <name type="scientific">Ceratopteris richardii</name>
    <name type="common">Triangle waterfern</name>
    <dbReference type="NCBI Taxonomy" id="49495"/>
    <lineage>
        <taxon>Eukaryota</taxon>
        <taxon>Viridiplantae</taxon>
        <taxon>Streptophyta</taxon>
        <taxon>Embryophyta</taxon>
        <taxon>Tracheophyta</taxon>
        <taxon>Polypodiopsida</taxon>
        <taxon>Polypodiidae</taxon>
        <taxon>Polypodiales</taxon>
        <taxon>Pteridineae</taxon>
        <taxon>Pteridaceae</taxon>
        <taxon>Parkerioideae</taxon>
        <taxon>Ceratopteris</taxon>
    </lineage>
</organism>
<dbReference type="InterPro" id="IPR046527">
    <property type="entry name" value="PIR2-like_helical"/>
</dbReference>
<dbReference type="EMBL" id="CM035409">
    <property type="protein sequence ID" value="KAH7439386.1"/>
    <property type="molecule type" value="Genomic_DNA"/>
</dbReference>
<dbReference type="CDD" id="cd23128">
    <property type="entry name" value="RING-HC_MIP1-like"/>
    <property type="match status" value="1"/>
</dbReference>
<dbReference type="InterPro" id="IPR046934">
    <property type="entry name" value="PIR2-like"/>
</dbReference>
<dbReference type="InterPro" id="IPR001841">
    <property type="entry name" value="Znf_RING"/>
</dbReference>
<dbReference type="EMBL" id="CM035409">
    <property type="protein sequence ID" value="KAH7439388.1"/>
    <property type="molecule type" value="Genomic_DNA"/>
</dbReference>
<reference evidence="5" key="1">
    <citation type="submission" date="2021-08" db="EMBL/GenBank/DDBJ databases">
        <title>WGS assembly of Ceratopteris richardii.</title>
        <authorList>
            <person name="Marchant D.B."/>
            <person name="Chen G."/>
            <person name="Jenkins J."/>
            <person name="Shu S."/>
            <person name="Leebens-Mack J."/>
            <person name="Grimwood J."/>
            <person name="Schmutz J."/>
            <person name="Soltis P."/>
            <person name="Soltis D."/>
            <person name="Chen Z.-H."/>
        </authorList>
    </citation>
    <scope>NUCLEOTIDE SEQUENCE</scope>
    <source>
        <strain evidence="5">Whitten #5841</strain>
        <tissue evidence="5">Leaf</tissue>
    </source>
</reference>
<dbReference type="OrthoDB" id="774873at2759"/>
<feature type="region of interest" description="Disordered" evidence="3">
    <location>
        <begin position="1"/>
        <end position="51"/>
    </location>
</feature>
<evidence type="ECO:0000259" key="4">
    <source>
        <dbReference type="PROSITE" id="PS50089"/>
    </source>
</evidence>